<dbReference type="SUPFAM" id="SSF54814">
    <property type="entry name" value="Prokaryotic type KH domain (KH-domain type II)"/>
    <property type="match status" value="1"/>
</dbReference>
<dbReference type="Gene3D" id="3.30.300.20">
    <property type="match status" value="1"/>
</dbReference>
<feature type="region of interest" description="G3" evidence="8">
    <location>
        <begin position="60"/>
        <end position="63"/>
    </location>
</feature>
<comment type="function">
    <text evidence="7">An essential GTPase that binds both GDP and GTP, with rapid nucleotide exchange. Plays a role in 16S rRNA processing and 30S ribosomal subunit biogenesis and possibly also in cell cycle regulation and energy metabolism.</text>
</comment>
<keyword evidence="7" id="KW-0963">Cytoplasm</keyword>
<gene>
    <name evidence="7" type="primary">era</name>
    <name evidence="12" type="ORF">XD57_0353</name>
</gene>
<dbReference type="SUPFAM" id="SSF52540">
    <property type="entry name" value="P-loop containing nucleoside triphosphate hydrolases"/>
    <property type="match status" value="1"/>
</dbReference>
<dbReference type="InterPro" id="IPR009019">
    <property type="entry name" value="KH_sf_prok-type"/>
</dbReference>
<evidence type="ECO:0000313" key="12">
    <source>
        <dbReference type="EMBL" id="KUK23535.1"/>
    </source>
</evidence>
<reference evidence="12 13" key="1">
    <citation type="journal article" date="2015" name="MBio">
        <title>Genome-Resolved Metagenomic Analysis Reveals Roles for Candidate Phyla and Other Microbial Community Members in Biogeochemical Transformations in Oil Reservoirs.</title>
        <authorList>
            <person name="Hu P."/>
            <person name="Tom L."/>
            <person name="Singh A."/>
            <person name="Thomas B.C."/>
            <person name="Baker B.J."/>
            <person name="Piceno Y.M."/>
            <person name="Andersen G.L."/>
            <person name="Banfield J.F."/>
        </authorList>
    </citation>
    <scope>NUCLEOTIDE SEQUENCE [LARGE SCALE GENOMIC DNA]</scope>
    <source>
        <strain evidence="12">46_26</strain>
    </source>
</reference>
<keyword evidence="4 7" id="KW-0547">Nucleotide-binding</keyword>
<keyword evidence="7" id="KW-0472">Membrane</keyword>
<dbReference type="AlphaFoldDB" id="A0A101ERX8"/>
<dbReference type="GO" id="GO:0000028">
    <property type="term" value="P:ribosomal small subunit assembly"/>
    <property type="evidence" value="ECO:0007669"/>
    <property type="project" value="TreeGrafter"/>
</dbReference>
<organism evidence="12 13">
    <name type="scientific">Thermotoga petrophila</name>
    <dbReference type="NCBI Taxonomy" id="93929"/>
    <lineage>
        <taxon>Bacteria</taxon>
        <taxon>Thermotogati</taxon>
        <taxon>Thermotogota</taxon>
        <taxon>Thermotogae</taxon>
        <taxon>Thermotogales</taxon>
        <taxon>Thermotogaceae</taxon>
        <taxon>Thermotoga</taxon>
    </lineage>
</organism>
<dbReference type="GO" id="GO:0043024">
    <property type="term" value="F:ribosomal small subunit binding"/>
    <property type="evidence" value="ECO:0007669"/>
    <property type="project" value="TreeGrafter"/>
</dbReference>
<dbReference type="NCBIfam" id="TIGR00436">
    <property type="entry name" value="era"/>
    <property type="match status" value="1"/>
</dbReference>
<dbReference type="InterPro" id="IPR030388">
    <property type="entry name" value="G_ERA_dom"/>
</dbReference>
<feature type="region of interest" description="G5" evidence="8">
    <location>
        <begin position="152"/>
        <end position="154"/>
    </location>
</feature>
<feature type="domain" description="KH type-2" evidence="10">
    <location>
        <begin position="196"/>
        <end position="281"/>
    </location>
</feature>
<feature type="binding site" evidence="7">
    <location>
        <begin position="122"/>
        <end position="125"/>
    </location>
    <ligand>
        <name>GTP</name>
        <dbReference type="ChEBI" id="CHEBI:37565"/>
    </ligand>
</feature>
<dbReference type="Pfam" id="PF01926">
    <property type="entry name" value="MMR_HSR1"/>
    <property type="match status" value="1"/>
</dbReference>
<dbReference type="Gene3D" id="3.40.50.300">
    <property type="entry name" value="P-loop containing nucleotide triphosphate hydrolases"/>
    <property type="match status" value="1"/>
</dbReference>
<sequence>MVSIKSGFVALAGKPNVGKSTFINVVMGRKVVIVSDKPQTTRNRINCIYTDKDSQIIFVDTPGIHKPLHRLGEYMVKAAVQALKGVDLILFMLDAADGFTKTDEHVAEIVNESGTKTIIAVNKIDVAGEEKAKAVGQLAKSMVENVVSVHYISALKGEGVFEVLEKIKEELPEGPQYYPEDMVTDRPLSFMAAEIIREKIFHLTRQEVPHSTAVVIEEIKDRPNGVLYIRANIYVERDSQKGILIGKNGSMIKKIGTLAREELEFLVGRKVYLDLNVKVKEKWREKDFIILQEIGLKDDIK</sequence>
<dbReference type="PATRIC" id="fig|93930.3.peg.1136"/>
<keyword evidence="3" id="KW-0997">Cell inner membrane</keyword>
<dbReference type="NCBIfam" id="TIGR00231">
    <property type="entry name" value="small_GTP"/>
    <property type="match status" value="1"/>
</dbReference>
<dbReference type="FunFam" id="3.30.300.20:FF:000003">
    <property type="entry name" value="GTPase Era"/>
    <property type="match status" value="1"/>
</dbReference>
<dbReference type="GO" id="GO:0005525">
    <property type="term" value="F:GTP binding"/>
    <property type="evidence" value="ECO:0007669"/>
    <property type="project" value="UniProtKB-UniRule"/>
</dbReference>
<keyword evidence="7" id="KW-0690">Ribosome biogenesis</keyword>
<dbReference type="FunFam" id="3.40.50.300:FF:000094">
    <property type="entry name" value="GTPase Era"/>
    <property type="match status" value="1"/>
</dbReference>
<dbReference type="InterPro" id="IPR005662">
    <property type="entry name" value="GTPase_Era-like"/>
</dbReference>
<keyword evidence="7" id="KW-1003">Cell membrane</keyword>
<feature type="region of interest" description="G2" evidence="8">
    <location>
        <begin position="39"/>
        <end position="43"/>
    </location>
</feature>
<dbReference type="InterPro" id="IPR027417">
    <property type="entry name" value="P-loop_NTPase"/>
</dbReference>
<evidence type="ECO:0000256" key="4">
    <source>
        <dbReference type="ARBA" id="ARBA00022741"/>
    </source>
</evidence>
<feature type="binding site" evidence="7">
    <location>
        <begin position="60"/>
        <end position="64"/>
    </location>
    <ligand>
        <name>GTP</name>
        <dbReference type="ChEBI" id="CHEBI:37565"/>
    </ligand>
</feature>
<dbReference type="CDD" id="cd04163">
    <property type="entry name" value="Era"/>
    <property type="match status" value="1"/>
</dbReference>
<evidence type="ECO:0000259" key="11">
    <source>
        <dbReference type="PROSITE" id="PS51713"/>
    </source>
</evidence>
<comment type="similarity">
    <text evidence="1 7 8 9">Belongs to the TRAFAC class TrmE-Era-EngA-EngB-Septin-like GTPase superfamily. Era GTPase family.</text>
</comment>
<dbReference type="Proteomes" id="UP000058636">
    <property type="component" value="Unassembled WGS sequence"/>
</dbReference>
<keyword evidence="6 7" id="KW-0342">GTP-binding</keyword>
<evidence type="ECO:0000259" key="10">
    <source>
        <dbReference type="PROSITE" id="PS50823"/>
    </source>
</evidence>
<feature type="domain" description="Era-type G" evidence="11">
    <location>
        <begin position="5"/>
        <end position="173"/>
    </location>
</feature>
<evidence type="ECO:0000256" key="9">
    <source>
        <dbReference type="RuleBase" id="RU003761"/>
    </source>
</evidence>
<keyword evidence="5 7" id="KW-0694">RNA-binding</keyword>
<dbReference type="CDD" id="cd22534">
    <property type="entry name" value="KH-II_Era"/>
    <property type="match status" value="1"/>
</dbReference>
<dbReference type="GO" id="GO:0005829">
    <property type="term" value="C:cytosol"/>
    <property type="evidence" value="ECO:0007669"/>
    <property type="project" value="TreeGrafter"/>
</dbReference>
<dbReference type="PROSITE" id="PS51713">
    <property type="entry name" value="G_ERA"/>
    <property type="match status" value="1"/>
</dbReference>
<comment type="subcellular location">
    <subcellularLocation>
        <location evidence="7">Cytoplasm</location>
    </subcellularLocation>
    <subcellularLocation>
        <location evidence="7">Cell membrane</location>
        <topology evidence="7">Peripheral membrane protein</topology>
    </subcellularLocation>
</comment>
<comment type="caution">
    <text evidence="12">The sequence shown here is derived from an EMBL/GenBank/DDBJ whole genome shotgun (WGS) entry which is preliminary data.</text>
</comment>
<protein>
    <recommendedName>
        <fullName evidence="2 7">GTPase Era</fullName>
    </recommendedName>
</protein>
<evidence type="ECO:0000256" key="2">
    <source>
        <dbReference type="ARBA" id="ARBA00020484"/>
    </source>
</evidence>
<evidence type="ECO:0000256" key="1">
    <source>
        <dbReference type="ARBA" id="ARBA00007921"/>
    </source>
</evidence>
<dbReference type="EMBL" id="LGFG01000017">
    <property type="protein sequence ID" value="KUK23535.1"/>
    <property type="molecule type" value="Genomic_DNA"/>
</dbReference>
<keyword evidence="7" id="KW-0699">rRNA-binding</keyword>
<dbReference type="Pfam" id="PF07650">
    <property type="entry name" value="KH_2"/>
    <property type="match status" value="1"/>
</dbReference>
<proteinExistence type="inferred from homology"/>
<dbReference type="PROSITE" id="PS50823">
    <property type="entry name" value="KH_TYPE_2"/>
    <property type="match status" value="1"/>
</dbReference>
<feature type="region of interest" description="G4" evidence="8">
    <location>
        <begin position="122"/>
        <end position="125"/>
    </location>
</feature>
<dbReference type="PANTHER" id="PTHR42698">
    <property type="entry name" value="GTPASE ERA"/>
    <property type="match status" value="1"/>
</dbReference>
<feature type="region of interest" description="G1" evidence="8">
    <location>
        <begin position="13"/>
        <end position="20"/>
    </location>
</feature>
<dbReference type="InterPro" id="IPR006073">
    <property type="entry name" value="GTP-bd"/>
</dbReference>
<accession>A0A101ERX8</accession>
<evidence type="ECO:0000313" key="13">
    <source>
        <dbReference type="Proteomes" id="UP000058636"/>
    </source>
</evidence>
<evidence type="ECO:0000256" key="6">
    <source>
        <dbReference type="ARBA" id="ARBA00023134"/>
    </source>
</evidence>
<dbReference type="PANTHER" id="PTHR42698:SF1">
    <property type="entry name" value="GTPASE ERA, MITOCHONDRIAL"/>
    <property type="match status" value="1"/>
</dbReference>
<feature type="binding site" evidence="7">
    <location>
        <begin position="13"/>
        <end position="20"/>
    </location>
    <ligand>
        <name>GTP</name>
        <dbReference type="ChEBI" id="CHEBI:37565"/>
    </ligand>
</feature>
<evidence type="ECO:0000256" key="8">
    <source>
        <dbReference type="PROSITE-ProRule" id="PRU01050"/>
    </source>
</evidence>
<dbReference type="GO" id="GO:0070181">
    <property type="term" value="F:small ribosomal subunit rRNA binding"/>
    <property type="evidence" value="ECO:0007669"/>
    <property type="project" value="UniProtKB-UniRule"/>
</dbReference>
<dbReference type="GO" id="GO:0005886">
    <property type="term" value="C:plasma membrane"/>
    <property type="evidence" value="ECO:0007669"/>
    <property type="project" value="UniProtKB-SubCell"/>
</dbReference>
<dbReference type="InterPro" id="IPR004044">
    <property type="entry name" value="KH_dom_type_2"/>
</dbReference>
<dbReference type="HAMAP" id="MF_00367">
    <property type="entry name" value="GTPase_Era"/>
    <property type="match status" value="1"/>
</dbReference>
<evidence type="ECO:0000256" key="3">
    <source>
        <dbReference type="ARBA" id="ARBA00022519"/>
    </source>
</evidence>
<name>A0A101ERX8_9THEM</name>
<comment type="subunit">
    <text evidence="7">Monomer.</text>
</comment>
<dbReference type="NCBIfam" id="NF000908">
    <property type="entry name" value="PRK00089.1"/>
    <property type="match status" value="1"/>
</dbReference>
<dbReference type="InterPro" id="IPR015946">
    <property type="entry name" value="KH_dom-like_a/b"/>
</dbReference>
<evidence type="ECO:0000256" key="7">
    <source>
        <dbReference type="HAMAP-Rule" id="MF_00367"/>
    </source>
</evidence>
<evidence type="ECO:0000256" key="5">
    <source>
        <dbReference type="ARBA" id="ARBA00022884"/>
    </source>
</evidence>
<dbReference type="GO" id="GO:0003924">
    <property type="term" value="F:GTPase activity"/>
    <property type="evidence" value="ECO:0007669"/>
    <property type="project" value="UniProtKB-UniRule"/>
</dbReference>
<dbReference type="InterPro" id="IPR005225">
    <property type="entry name" value="Small_GTP-bd"/>
</dbReference>